<dbReference type="SUPFAM" id="SSF47413">
    <property type="entry name" value="lambda repressor-like DNA-binding domains"/>
    <property type="match status" value="1"/>
</dbReference>
<feature type="domain" description="HTH lacI-type" evidence="4">
    <location>
        <begin position="7"/>
        <end position="61"/>
    </location>
</feature>
<reference evidence="5 6" key="1">
    <citation type="submission" date="2018-07" db="EMBL/GenBank/DDBJ databases">
        <title>Microbacterium endoborsara sp. nov., a novel actinobacterium isolated from Borszczowia aralocaspica.</title>
        <authorList>
            <person name="An D."/>
        </authorList>
    </citation>
    <scope>NUCLEOTIDE SEQUENCE [LARGE SCALE GENOMIC DNA]</scope>
    <source>
        <strain evidence="5 6">C1.15228</strain>
    </source>
</reference>
<dbReference type="SMART" id="SM00354">
    <property type="entry name" value="HTH_LACI"/>
    <property type="match status" value="1"/>
</dbReference>
<comment type="caution">
    <text evidence="5">The sequence shown here is derived from an EMBL/GenBank/DDBJ whole genome shotgun (WGS) entry which is preliminary data.</text>
</comment>
<dbReference type="OrthoDB" id="9785139at2"/>
<dbReference type="PROSITE" id="PS50932">
    <property type="entry name" value="HTH_LACI_2"/>
    <property type="match status" value="1"/>
</dbReference>
<keyword evidence="1" id="KW-0805">Transcription regulation</keyword>
<accession>A0A367Y8I4</accession>
<dbReference type="InterPro" id="IPR000843">
    <property type="entry name" value="HTH_LacI"/>
</dbReference>
<dbReference type="Gene3D" id="1.10.260.40">
    <property type="entry name" value="lambda repressor-like DNA-binding domains"/>
    <property type="match status" value="1"/>
</dbReference>
<dbReference type="InterPro" id="IPR046335">
    <property type="entry name" value="LacI/GalR-like_sensor"/>
</dbReference>
<organism evidence="5 6">
    <name type="scientific">Microbacterium sorbitolivorans</name>
    <dbReference type="NCBI Taxonomy" id="1867410"/>
    <lineage>
        <taxon>Bacteria</taxon>
        <taxon>Bacillati</taxon>
        <taxon>Actinomycetota</taxon>
        <taxon>Actinomycetes</taxon>
        <taxon>Micrococcales</taxon>
        <taxon>Microbacteriaceae</taxon>
        <taxon>Microbacterium</taxon>
    </lineage>
</organism>
<dbReference type="PANTHER" id="PTHR30146">
    <property type="entry name" value="LACI-RELATED TRANSCRIPTIONAL REPRESSOR"/>
    <property type="match status" value="1"/>
</dbReference>
<keyword evidence="2" id="KW-0238">DNA-binding</keyword>
<dbReference type="GO" id="GO:0003700">
    <property type="term" value="F:DNA-binding transcription factor activity"/>
    <property type="evidence" value="ECO:0007669"/>
    <property type="project" value="TreeGrafter"/>
</dbReference>
<evidence type="ECO:0000256" key="2">
    <source>
        <dbReference type="ARBA" id="ARBA00023125"/>
    </source>
</evidence>
<dbReference type="SUPFAM" id="SSF53822">
    <property type="entry name" value="Periplasmic binding protein-like I"/>
    <property type="match status" value="1"/>
</dbReference>
<dbReference type="AlphaFoldDB" id="A0A367Y8I4"/>
<dbReference type="CDD" id="cd01392">
    <property type="entry name" value="HTH_LacI"/>
    <property type="match status" value="1"/>
</dbReference>
<evidence type="ECO:0000259" key="4">
    <source>
        <dbReference type="PROSITE" id="PS50932"/>
    </source>
</evidence>
<dbReference type="EMBL" id="QORO01000001">
    <property type="protein sequence ID" value="RCK62196.1"/>
    <property type="molecule type" value="Genomic_DNA"/>
</dbReference>
<keyword evidence="3" id="KW-0804">Transcription</keyword>
<name>A0A367Y8I4_9MICO</name>
<dbReference type="GO" id="GO:0000976">
    <property type="term" value="F:transcription cis-regulatory region binding"/>
    <property type="evidence" value="ECO:0007669"/>
    <property type="project" value="TreeGrafter"/>
</dbReference>
<proteinExistence type="predicted"/>
<gene>
    <name evidence="5" type="ORF">DTO57_05595</name>
</gene>
<evidence type="ECO:0000313" key="5">
    <source>
        <dbReference type="EMBL" id="RCK62196.1"/>
    </source>
</evidence>
<dbReference type="PROSITE" id="PS00356">
    <property type="entry name" value="HTH_LACI_1"/>
    <property type="match status" value="1"/>
</dbReference>
<dbReference type="Gene3D" id="3.40.50.2300">
    <property type="match status" value="2"/>
</dbReference>
<dbReference type="Pfam" id="PF13377">
    <property type="entry name" value="Peripla_BP_3"/>
    <property type="match status" value="1"/>
</dbReference>
<evidence type="ECO:0000256" key="1">
    <source>
        <dbReference type="ARBA" id="ARBA00023015"/>
    </source>
</evidence>
<protein>
    <submittedName>
        <fullName evidence="5">LacI family transcriptional regulator</fullName>
    </submittedName>
</protein>
<keyword evidence="6" id="KW-1185">Reference proteome</keyword>
<sequence length="335" mass="35441">MAPGRRPTLKDVARLAEVSHQTVSRFVSGDPAIRQANRDRIQAAIDELGYRPNIVARSMRMRRKGLLSVVAPATTAPHTPAKMMSATTAEAHAFGYEVEVVHVAGGASARTNRALELADSGWVEGVLSLATFDERVGPGTRPGGVPIIEFAVYDDQLHGAGIMLDASPMIEIVGRLAELGHRDFFHVGGPVGHPASDERFAVYDRAVSARGLTSHGSARGPFDGSTGVEAIEALPIDSPVTAVVCANDELAAGVLLGASRRGWSVPGRLSVTGWDNRQVGKYMPPGLTTVIVDHETVGRTAMGTLIAALRGEPAPVADFRELNTVVWRGSVGPRP</sequence>
<evidence type="ECO:0000256" key="3">
    <source>
        <dbReference type="ARBA" id="ARBA00023163"/>
    </source>
</evidence>
<dbReference type="Pfam" id="PF00356">
    <property type="entry name" value="LacI"/>
    <property type="match status" value="1"/>
</dbReference>
<evidence type="ECO:0000313" key="6">
    <source>
        <dbReference type="Proteomes" id="UP000253508"/>
    </source>
</evidence>
<dbReference type="InterPro" id="IPR010982">
    <property type="entry name" value="Lambda_DNA-bd_dom_sf"/>
</dbReference>
<dbReference type="InterPro" id="IPR028082">
    <property type="entry name" value="Peripla_BP_I"/>
</dbReference>
<dbReference type="Proteomes" id="UP000253508">
    <property type="component" value="Unassembled WGS sequence"/>
</dbReference>
<dbReference type="PANTHER" id="PTHR30146:SF153">
    <property type="entry name" value="LACTOSE OPERON REPRESSOR"/>
    <property type="match status" value="1"/>
</dbReference>